<dbReference type="InterPro" id="IPR025997">
    <property type="entry name" value="SBP_2_dom"/>
</dbReference>
<dbReference type="CDD" id="cd06309">
    <property type="entry name" value="PBP1_galactofuranose_YtfQ-like"/>
    <property type="match status" value="1"/>
</dbReference>
<evidence type="ECO:0000256" key="2">
    <source>
        <dbReference type="ARBA" id="ARBA00007639"/>
    </source>
</evidence>
<feature type="domain" description="Periplasmic binding protein" evidence="5">
    <location>
        <begin position="49"/>
        <end position="287"/>
    </location>
</feature>
<evidence type="ECO:0000256" key="4">
    <source>
        <dbReference type="SAM" id="MobiDB-lite"/>
    </source>
</evidence>
<evidence type="ECO:0000256" key="3">
    <source>
        <dbReference type="ARBA" id="ARBA00022729"/>
    </source>
</evidence>
<reference evidence="6 7" key="1">
    <citation type="submission" date="2019-11" db="EMBL/GenBank/DDBJ databases">
        <title>Draft genome sequences of five Paenibacillus species of dairy origin.</title>
        <authorList>
            <person name="Olajide A.M."/>
            <person name="Chen S."/>
            <person name="Lapointe G."/>
        </authorList>
    </citation>
    <scope>NUCLEOTIDE SEQUENCE [LARGE SCALE GENOMIC DNA]</scope>
    <source>
        <strain evidence="6 7">2CS3</strain>
    </source>
</reference>
<keyword evidence="3" id="KW-0732">Signal</keyword>
<dbReference type="GO" id="GO:0030246">
    <property type="term" value="F:carbohydrate binding"/>
    <property type="evidence" value="ECO:0007669"/>
    <property type="project" value="UniProtKB-ARBA"/>
</dbReference>
<dbReference type="SUPFAM" id="SSF53822">
    <property type="entry name" value="Periplasmic binding protein-like I"/>
    <property type="match status" value="1"/>
</dbReference>
<name>A0A7X2Z7M9_9BACL</name>
<keyword evidence="7" id="KW-1185">Reference proteome</keyword>
<comment type="similarity">
    <text evidence="2">Belongs to the bacterial solute-binding protein 2 family.</text>
</comment>
<dbReference type="InterPro" id="IPR028082">
    <property type="entry name" value="Peripla_BP_I"/>
</dbReference>
<dbReference type="Proteomes" id="UP000450917">
    <property type="component" value="Unassembled WGS sequence"/>
</dbReference>
<evidence type="ECO:0000256" key="1">
    <source>
        <dbReference type="ARBA" id="ARBA00004196"/>
    </source>
</evidence>
<evidence type="ECO:0000313" key="6">
    <source>
        <dbReference type="EMBL" id="MUG69838.1"/>
    </source>
</evidence>
<gene>
    <name evidence="6" type="ORF">GNP93_04000</name>
</gene>
<feature type="region of interest" description="Disordered" evidence="4">
    <location>
        <begin position="1"/>
        <end position="41"/>
    </location>
</feature>
<proteinExistence type="inferred from homology"/>
<dbReference type="Gene3D" id="3.40.50.2300">
    <property type="match status" value="2"/>
</dbReference>
<comment type="subcellular location">
    <subcellularLocation>
        <location evidence="1">Cell envelope</location>
    </subcellularLocation>
</comment>
<organism evidence="6 7">
    <name type="scientific">Paenibacillus validus</name>
    <dbReference type="NCBI Taxonomy" id="44253"/>
    <lineage>
        <taxon>Bacteria</taxon>
        <taxon>Bacillati</taxon>
        <taxon>Bacillota</taxon>
        <taxon>Bacilli</taxon>
        <taxon>Bacillales</taxon>
        <taxon>Paenibacillaceae</taxon>
        <taxon>Paenibacillus</taxon>
    </lineage>
</organism>
<dbReference type="Pfam" id="PF13407">
    <property type="entry name" value="Peripla_BP_4"/>
    <property type="match status" value="1"/>
</dbReference>
<evidence type="ECO:0000313" key="7">
    <source>
        <dbReference type="Proteomes" id="UP000450917"/>
    </source>
</evidence>
<comment type="caution">
    <text evidence="6">The sequence shown here is derived from an EMBL/GenBank/DDBJ whole genome shotgun (WGS) entry which is preliminary data.</text>
</comment>
<protein>
    <submittedName>
        <fullName evidence="6">Substrate-binding domain-containing protein</fullName>
    </submittedName>
</protein>
<dbReference type="PANTHER" id="PTHR46847:SF3">
    <property type="entry name" value="GALACTOFURANOSE-BINDING PROTEIN YTFQ"/>
    <property type="match status" value="1"/>
</dbReference>
<sequence length="335" mass="35805">MLLTACGSSGGSTTGGSSSGGESKAAPAPAPTPAPAPETKADKKIVLGFSQIGAESGWRDAETQSIKETFGNDAQFELKFSDAQQKQENQIKAIRSFIAQKVDVIALAPVVESGWEPVLEEAKAAKIPVFLLDRTVKVNDESLYTAFIGSDFILEGQNAAKTMIEQLGADKKVNIVELQGTVGASAANDRKKGFEEGIKSNPNYKIIKSQTGDFTRAKGKEVMEAFLKSDGKNIHAVYAHNDDMALGAIQAIEEYGLKPGKDIFIVSVDGVKAAFEAIKEGKLNVTVECNPLLGPQLKKAILDLKAGTQPPKWIKSEEGVFFGQKAIDALPTRKY</sequence>
<dbReference type="AlphaFoldDB" id="A0A7X2Z7M9"/>
<feature type="compositionally biased region" description="Gly residues" evidence="4">
    <location>
        <begin position="8"/>
        <end position="19"/>
    </location>
</feature>
<dbReference type="GO" id="GO:0030313">
    <property type="term" value="C:cell envelope"/>
    <property type="evidence" value="ECO:0007669"/>
    <property type="project" value="UniProtKB-SubCell"/>
</dbReference>
<dbReference type="EMBL" id="WNZX01000002">
    <property type="protein sequence ID" value="MUG69838.1"/>
    <property type="molecule type" value="Genomic_DNA"/>
</dbReference>
<dbReference type="PANTHER" id="PTHR46847">
    <property type="entry name" value="D-ALLOSE-BINDING PERIPLASMIC PROTEIN-RELATED"/>
    <property type="match status" value="1"/>
</dbReference>
<evidence type="ECO:0000259" key="5">
    <source>
        <dbReference type="Pfam" id="PF13407"/>
    </source>
</evidence>
<accession>A0A7X2Z7M9</accession>